<name>A0A2M8KK94_9BACT</name>
<dbReference type="InterPro" id="IPR002350">
    <property type="entry name" value="Kazal_dom"/>
</dbReference>
<accession>A0A2M8KK94</accession>
<evidence type="ECO:0000256" key="2">
    <source>
        <dbReference type="SAM" id="Phobius"/>
    </source>
</evidence>
<dbReference type="PROSITE" id="PS51465">
    <property type="entry name" value="KAZAL_2"/>
    <property type="match status" value="1"/>
</dbReference>
<keyword evidence="2" id="KW-0472">Membrane</keyword>
<sequence length="115" mass="13297">MKDCRRCFLVFIFVLLSVICGYFFFQNYQLKKQIKDFQPVLFPSSSPFPTGRVSPPPSERDSKESCKFRPQVCTMECINPPPYICGSNGKSYCSPCQACADEEVQWFRKQNQPCQ</sequence>
<feature type="region of interest" description="Disordered" evidence="1">
    <location>
        <begin position="45"/>
        <end position="64"/>
    </location>
</feature>
<keyword evidence="2" id="KW-0812">Transmembrane</keyword>
<evidence type="ECO:0000259" key="3">
    <source>
        <dbReference type="PROSITE" id="PS51465"/>
    </source>
</evidence>
<evidence type="ECO:0000313" key="5">
    <source>
        <dbReference type="Proteomes" id="UP000231434"/>
    </source>
</evidence>
<dbReference type="AlphaFoldDB" id="A0A2M8KK94"/>
<protein>
    <recommendedName>
        <fullName evidence="3">Kazal-like domain-containing protein</fullName>
    </recommendedName>
</protein>
<organism evidence="4 5">
    <name type="scientific">Candidatus Roizmanbacteria bacterium CG10_big_fil_rev_8_21_14_0_10_36_26</name>
    <dbReference type="NCBI Taxonomy" id="1974851"/>
    <lineage>
        <taxon>Bacteria</taxon>
        <taxon>Candidatus Roizmaniibacteriota</taxon>
    </lineage>
</organism>
<dbReference type="PROSITE" id="PS00282">
    <property type="entry name" value="KAZAL_1"/>
    <property type="match status" value="1"/>
</dbReference>
<feature type="transmembrane region" description="Helical" evidence="2">
    <location>
        <begin position="7"/>
        <end position="25"/>
    </location>
</feature>
<evidence type="ECO:0000313" key="4">
    <source>
        <dbReference type="EMBL" id="PJE60347.1"/>
    </source>
</evidence>
<proteinExistence type="predicted"/>
<evidence type="ECO:0000256" key="1">
    <source>
        <dbReference type="SAM" id="MobiDB-lite"/>
    </source>
</evidence>
<gene>
    <name evidence="4" type="ORF">COU86_04925</name>
</gene>
<feature type="domain" description="Kazal-like" evidence="3">
    <location>
        <begin position="67"/>
        <end position="115"/>
    </location>
</feature>
<dbReference type="EMBL" id="PFEB01000049">
    <property type="protein sequence ID" value="PJE60347.1"/>
    <property type="molecule type" value="Genomic_DNA"/>
</dbReference>
<dbReference type="SUPFAM" id="SSF100895">
    <property type="entry name" value="Kazal-type serine protease inhibitors"/>
    <property type="match status" value="1"/>
</dbReference>
<keyword evidence="2" id="KW-1133">Transmembrane helix</keyword>
<dbReference type="InterPro" id="IPR036058">
    <property type="entry name" value="Kazal_dom_sf"/>
</dbReference>
<comment type="caution">
    <text evidence="4">The sequence shown here is derived from an EMBL/GenBank/DDBJ whole genome shotgun (WGS) entry which is preliminary data.</text>
</comment>
<reference evidence="5" key="1">
    <citation type="submission" date="2017-09" db="EMBL/GenBank/DDBJ databases">
        <title>Depth-based differentiation of microbial function through sediment-hosted aquifers and enrichment of novel symbionts in the deep terrestrial subsurface.</title>
        <authorList>
            <person name="Probst A.J."/>
            <person name="Ladd B."/>
            <person name="Jarett J.K."/>
            <person name="Geller-Mcgrath D.E."/>
            <person name="Sieber C.M.K."/>
            <person name="Emerson J.B."/>
            <person name="Anantharaman K."/>
            <person name="Thomas B.C."/>
            <person name="Malmstrom R."/>
            <person name="Stieglmeier M."/>
            <person name="Klingl A."/>
            <person name="Woyke T."/>
            <person name="Ryan C.M."/>
            <person name="Banfield J.F."/>
        </authorList>
    </citation>
    <scope>NUCLEOTIDE SEQUENCE [LARGE SCALE GENOMIC DNA]</scope>
</reference>
<dbReference type="Proteomes" id="UP000231434">
    <property type="component" value="Unassembled WGS sequence"/>
</dbReference>